<dbReference type="PROSITE" id="PS51257">
    <property type="entry name" value="PROKAR_LIPOPROTEIN"/>
    <property type="match status" value="1"/>
</dbReference>
<feature type="signal peptide" evidence="2">
    <location>
        <begin position="1"/>
        <end position="21"/>
    </location>
</feature>
<organism evidence="3 4">
    <name type="scientific">Pseudoxanthomonas gei</name>
    <dbReference type="NCBI Taxonomy" id="1383030"/>
    <lineage>
        <taxon>Bacteria</taxon>
        <taxon>Pseudomonadati</taxon>
        <taxon>Pseudomonadota</taxon>
        <taxon>Gammaproteobacteria</taxon>
        <taxon>Lysobacterales</taxon>
        <taxon>Lysobacteraceae</taxon>
        <taxon>Pseudoxanthomonas</taxon>
    </lineage>
</organism>
<feature type="chain" id="PRO_5046993278" description="Secreted protein" evidence="2">
    <location>
        <begin position="22"/>
        <end position="147"/>
    </location>
</feature>
<comment type="caution">
    <text evidence="3">The sequence shown here is derived from an EMBL/GenBank/DDBJ whole genome shotgun (WGS) entry which is preliminary data.</text>
</comment>
<evidence type="ECO:0008006" key="5">
    <source>
        <dbReference type="Google" id="ProtNLM"/>
    </source>
</evidence>
<keyword evidence="2" id="KW-0732">Signal</keyword>
<keyword evidence="4" id="KW-1185">Reference proteome</keyword>
<feature type="compositionally biased region" description="Pro residues" evidence="1">
    <location>
        <begin position="38"/>
        <end position="57"/>
    </location>
</feature>
<reference evidence="3 4" key="1">
    <citation type="submission" date="2018-07" db="EMBL/GenBank/DDBJ databases">
        <title>Whole genome Sequencing of Pseudoxanthomonas gei KCTC 32298 (T).</title>
        <authorList>
            <person name="Kumar S."/>
            <person name="Bansal K."/>
            <person name="Kaur A."/>
            <person name="Patil P."/>
            <person name="Sharma S."/>
            <person name="Patil P.B."/>
        </authorList>
    </citation>
    <scope>NUCLEOTIDE SEQUENCE [LARGE SCALE GENOMIC DNA]</scope>
    <source>
        <strain evidence="3 4">KCTC 32298</strain>
    </source>
</reference>
<accession>A0ABX0AJ70</accession>
<sequence length="147" mass="14555">MSRIFLSIGLLLSLMALGGCAAPSTSSPPAGAQAVENPPAPPAAPAPPSAPAPPRTPGTPVALITTCSTSADCVVKDVGNCCGTMPACVNEDSPTDPAAVQAHCKARGMMSVCGFQELTACQCKNGKCVSAGPANPEPSVDPAEPVR</sequence>
<protein>
    <recommendedName>
        <fullName evidence="5">Secreted protein</fullName>
    </recommendedName>
</protein>
<evidence type="ECO:0000256" key="1">
    <source>
        <dbReference type="SAM" id="MobiDB-lite"/>
    </source>
</evidence>
<gene>
    <name evidence="3" type="ORF">DT603_15515</name>
</gene>
<evidence type="ECO:0000313" key="4">
    <source>
        <dbReference type="Proteomes" id="UP001429354"/>
    </source>
</evidence>
<dbReference type="EMBL" id="QOVG01000015">
    <property type="protein sequence ID" value="NDK40246.1"/>
    <property type="molecule type" value="Genomic_DNA"/>
</dbReference>
<proteinExistence type="predicted"/>
<evidence type="ECO:0000256" key="2">
    <source>
        <dbReference type="SAM" id="SignalP"/>
    </source>
</evidence>
<dbReference type="Proteomes" id="UP001429354">
    <property type="component" value="Unassembled WGS sequence"/>
</dbReference>
<feature type="region of interest" description="Disordered" evidence="1">
    <location>
        <begin position="27"/>
        <end position="60"/>
    </location>
</feature>
<dbReference type="RefSeq" id="WP_162350909.1">
    <property type="nucleotide sequence ID" value="NZ_QOVG01000015.1"/>
</dbReference>
<evidence type="ECO:0000313" key="3">
    <source>
        <dbReference type="EMBL" id="NDK40246.1"/>
    </source>
</evidence>
<name>A0ABX0AJ70_9GAMM</name>